<accession>A0AAD7RAD6</accession>
<gene>
    <name evidence="2" type="ORF">AAFF_G00280110</name>
</gene>
<feature type="domain" description="DUF7030" evidence="1">
    <location>
        <begin position="8"/>
        <end position="70"/>
    </location>
</feature>
<keyword evidence="3" id="KW-1185">Reference proteome</keyword>
<dbReference type="EMBL" id="JAINUG010000390">
    <property type="protein sequence ID" value="KAJ8372682.1"/>
    <property type="molecule type" value="Genomic_DNA"/>
</dbReference>
<evidence type="ECO:0000313" key="2">
    <source>
        <dbReference type="EMBL" id="KAJ8372682.1"/>
    </source>
</evidence>
<organism evidence="2 3">
    <name type="scientific">Aldrovandia affinis</name>
    <dbReference type="NCBI Taxonomy" id="143900"/>
    <lineage>
        <taxon>Eukaryota</taxon>
        <taxon>Metazoa</taxon>
        <taxon>Chordata</taxon>
        <taxon>Craniata</taxon>
        <taxon>Vertebrata</taxon>
        <taxon>Euteleostomi</taxon>
        <taxon>Actinopterygii</taxon>
        <taxon>Neopterygii</taxon>
        <taxon>Teleostei</taxon>
        <taxon>Notacanthiformes</taxon>
        <taxon>Halosauridae</taxon>
        <taxon>Aldrovandia</taxon>
    </lineage>
</organism>
<dbReference type="AlphaFoldDB" id="A0AAD7RAD6"/>
<evidence type="ECO:0000259" key="1">
    <source>
        <dbReference type="Pfam" id="PF22989"/>
    </source>
</evidence>
<dbReference type="Proteomes" id="UP001221898">
    <property type="component" value="Unassembled WGS sequence"/>
</dbReference>
<dbReference type="InterPro" id="IPR054294">
    <property type="entry name" value="DUF7030"/>
</dbReference>
<reference evidence="2" key="1">
    <citation type="journal article" date="2023" name="Science">
        <title>Genome structures resolve the early diversification of teleost fishes.</title>
        <authorList>
            <person name="Parey E."/>
            <person name="Louis A."/>
            <person name="Montfort J."/>
            <person name="Bouchez O."/>
            <person name="Roques C."/>
            <person name="Iampietro C."/>
            <person name="Lluch J."/>
            <person name="Castinel A."/>
            <person name="Donnadieu C."/>
            <person name="Desvignes T."/>
            <person name="Floi Bucao C."/>
            <person name="Jouanno E."/>
            <person name="Wen M."/>
            <person name="Mejri S."/>
            <person name="Dirks R."/>
            <person name="Jansen H."/>
            <person name="Henkel C."/>
            <person name="Chen W.J."/>
            <person name="Zahm M."/>
            <person name="Cabau C."/>
            <person name="Klopp C."/>
            <person name="Thompson A.W."/>
            <person name="Robinson-Rechavi M."/>
            <person name="Braasch I."/>
            <person name="Lecointre G."/>
            <person name="Bobe J."/>
            <person name="Postlethwait J.H."/>
            <person name="Berthelot C."/>
            <person name="Roest Crollius H."/>
            <person name="Guiguen Y."/>
        </authorList>
    </citation>
    <scope>NUCLEOTIDE SEQUENCE</scope>
    <source>
        <strain evidence="2">NC1722</strain>
    </source>
</reference>
<dbReference type="Pfam" id="PF22989">
    <property type="entry name" value="DUF7030"/>
    <property type="match status" value="1"/>
</dbReference>
<sequence length="138" mass="16147">MAVEARPELVGKRFLCVRREELAELAELAEIASWRWRSGVVRAVTHGDSDNPQLMVYVEFDDLDWDKREWVKVHEDYRVFLLESRLVWAWRKDTAQPQGSKVVKQIEWPALPLLLLRRQEEEEEGLSGSEAGNDSREN</sequence>
<comment type="caution">
    <text evidence="2">The sequence shown here is derived from an EMBL/GenBank/DDBJ whole genome shotgun (WGS) entry which is preliminary data.</text>
</comment>
<name>A0AAD7RAD6_9TELE</name>
<proteinExistence type="predicted"/>
<protein>
    <recommendedName>
        <fullName evidence="1">DUF7030 domain-containing protein</fullName>
    </recommendedName>
</protein>
<evidence type="ECO:0000313" key="3">
    <source>
        <dbReference type="Proteomes" id="UP001221898"/>
    </source>
</evidence>